<reference evidence="1" key="1">
    <citation type="submission" date="2019-08" db="EMBL/GenBank/DDBJ databases">
        <title>The genome of the North American firefly Photinus pyralis.</title>
        <authorList>
            <consortium name="Photinus pyralis genome working group"/>
            <person name="Fallon T.R."/>
            <person name="Sander Lower S.E."/>
            <person name="Weng J.-K."/>
        </authorList>
    </citation>
    <scope>NUCLEOTIDE SEQUENCE</scope>
    <source>
        <strain evidence="1">TRF0915ILg1</strain>
        <tissue evidence="1">Whole body</tissue>
    </source>
</reference>
<comment type="caution">
    <text evidence="1">The sequence shown here is derived from an EMBL/GenBank/DDBJ whole genome shotgun (WGS) entry which is preliminary data.</text>
</comment>
<dbReference type="EMBL" id="VTPC01090978">
    <property type="protein sequence ID" value="KAF2880360.1"/>
    <property type="molecule type" value="Genomic_DNA"/>
</dbReference>
<feature type="non-terminal residue" evidence="1">
    <location>
        <position position="1"/>
    </location>
</feature>
<keyword evidence="2" id="KW-1185">Reference proteome</keyword>
<gene>
    <name evidence="1" type="ORF">ILUMI_25807</name>
</gene>
<dbReference type="Proteomes" id="UP000801492">
    <property type="component" value="Unassembled WGS sequence"/>
</dbReference>
<dbReference type="AlphaFoldDB" id="A0A8K0CAY4"/>
<evidence type="ECO:0000313" key="1">
    <source>
        <dbReference type="EMBL" id="KAF2880360.1"/>
    </source>
</evidence>
<protein>
    <submittedName>
        <fullName evidence="1">Uncharacterized protein</fullName>
    </submittedName>
</protein>
<organism evidence="1 2">
    <name type="scientific">Ignelater luminosus</name>
    <name type="common">Cucubano</name>
    <name type="synonym">Pyrophorus luminosus</name>
    <dbReference type="NCBI Taxonomy" id="2038154"/>
    <lineage>
        <taxon>Eukaryota</taxon>
        <taxon>Metazoa</taxon>
        <taxon>Ecdysozoa</taxon>
        <taxon>Arthropoda</taxon>
        <taxon>Hexapoda</taxon>
        <taxon>Insecta</taxon>
        <taxon>Pterygota</taxon>
        <taxon>Neoptera</taxon>
        <taxon>Endopterygota</taxon>
        <taxon>Coleoptera</taxon>
        <taxon>Polyphaga</taxon>
        <taxon>Elateriformia</taxon>
        <taxon>Elateroidea</taxon>
        <taxon>Elateridae</taxon>
        <taxon>Agrypninae</taxon>
        <taxon>Pyrophorini</taxon>
        <taxon>Ignelater</taxon>
    </lineage>
</organism>
<name>A0A8K0CAY4_IGNLU</name>
<evidence type="ECO:0000313" key="2">
    <source>
        <dbReference type="Proteomes" id="UP000801492"/>
    </source>
</evidence>
<accession>A0A8K0CAY4</accession>
<proteinExistence type="predicted"/>
<sequence length="81" mass="9185">TKSVEASLASDLRVTYSTFSVLETSLKCLKPQPKVIPWKTKERKSEIVTSASVKSSLDEEVRVKKEKVPKSLNEEKKSRDF</sequence>